<sequence>MKIADLSDSETLYIMHIEPLQHAAFLKNESESVPIDRQADLSAFIKAFLQKPAMKQRFQKLLESEPALLQGHHYWRTTSENGIDFASSLEVPHSILAFSRIYNGKELLCAINLHHEDRCAVYVTVDNALHASGSRMFCLYASDSNSPAELNVEDRNGKAIRITVSPGELVIYS</sequence>
<evidence type="ECO:0008006" key="3">
    <source>
        <dbReference type="Google" id="ProtNLM"/>
    </source>
</evidence>
<organism evidence="1 2">
    <name type="scientific">Dyadobacter sandarakinus</name>
    <dbReference type="NCBI Taxonomy" id="2747268"/>
    <lineage>
        <taxon>Bacteria</taxon>
        <taxon>Pseudomonadati</taxon>
        <taxon>Bacteroidota</taxon>
        <taxon>Cytophagia</taxon>
        <taxon>Cytophagales</taxon>
        <taxon>Spirosomataceae</taxon>
        <taxon>Dyadobacter</taxon>
    </lineage>
</organism>
<name>A0ABX7IBS3_9BACT</name>
<keyword evidence="2" id="KW-1185">Reference proteome</keyword>
<dbReference type="RefSeq" id="WP_204659038.1">
    <property type="nucleotide sequence ID" value="NZ_CP056775.1"/>
</dbReference>
<gene>
    <name evidence="1" type="ORF">HWI92_21280</name>
</gene>
<dbReference type="EMBL" id="CP056775">
    <property type="protein sequence ID" value="QRR03265.1"/>
    <property type="molecule type" value="Genomic_DNA"/>
</dbReference>
<accession>A0ABX7IBS3</accession>
<protein>
    <recommendedName>
        <fullName evidence="3">Maltogenic Amylase, C-terminal domain</fullName>
    </recommendedName>
</protein>
<evidence type="ECO:0000313" key="2">
    <source>
        <dbReference type="Proteomes" id="UP000612680"/>
    </source>
</evidence>
<reference evidence="1 2" key="1">
    <citation type="submission" date="2020-06" db="EMBL/GenBank/DDBJ databases">
        <title>Dyadobacter sandarakinus sp. nov., isolated from the soil of the Arctic Yellow River Station.</title>
        <authorList>
            <person name="Zhang Y."/>
            <person name="Peng F."/>
        </authorList>
    </citation>
    <scope>NUCLEOTIDE SEQUENCE [LARGE SCALE GENOMIC DNA]</scope>
    <source>
        <strain evidence="1 2">Q3-56</strain>
    </source>
</reference>
<proteinExistence type="predicted"/>
<evidence type="ECO:0000313" key="1">
    <source>
        <dbReference type="EMBL" id="QRR03265.1"/>
    </source>
</evidence>
<dbReference type="Proteomes" id="UP000612680">
    <property type="component" value="Chromosome"/>
</dbReference>